<dbReference type="GO" id="GO:0009279">
    <property type="term" value="C:cell outer membrane"/>
    <property type="evidence" value="ECO:0007669"/>
    <property type="project" value="TreeGrafter"/>
</dbReference>
<dbReference type="PANTHER" id="PTHR30451">
    <property type="entry name" value="OUTER MEMBRANE USHER PROTEIN"/>
    <property type="match status" value="1"/>
</dbReference>
<accession>A0A377ZCL5</accession>
<sequence>MPQALLQPHYRGAVNLKKVDSGVPAAVLRYQANSYQSIVDGDTSSHHYLGLDASLRAFGWRLHHQSSYQAQEGNTHWDSIATWAERSVVNWASTLRLGQGWTDGTFFDSVSFIAAGWLPMCACCRALAAVLRRRSAAWRAPTPA</sequence>
<name>A0A377ZCL5_KLEPN</name>
<dbReference type="GO" id="GO:0015473">
    <property type="term" value="F:fimbrial usher porin activity"/>
    <property type="evidence" value="ECO:0007669"/>
    <property type="project" value="InterPro"/>
</dbReference>
<protein>
    <submittedName>
        <fullName evidence="1">Outer membrane protein</fullName>
    </submittedName>
</protein>
<dbReference type="PANTHER" id="PTHR30451:SF5">
    <property type="entry name" value="SLR0019 PROTEIN"/>
    <property type="match status" value="1"/>
</dbReference>
<dbReference type="InterPro" id="IPR000015">
    <property type="entry name" value="Fimb_usher"/>
</dbReference>
<dbReference type="GO" id="GO:0009297">
    <property type="term" value="P:pilus assembly"/>
    <property type="evidence" value="ECO:0007669"/>
    <property type="project" value="InterPro"/>
</dbReference>
<gene>
    <name evidence="1" type="primary">fimD_1</name>
    <name evidence="1" type="ORF">NCTC204_00213</name>
</gene>
<reference evidence="1 2" key="1">
    <citation type="submission" date="2018-06" db="EMBL/GenBank/DDBJ databases">
        <authorList>
            <consortium name="Pathogen Informatics"/>
            <person name="Doyle S."/>
        </authorList>
    </citation>
    <scope>NUCLEOTIDE SEQUENCE [LARGE SCALE GENOMIC DNA]</scope>
    <source>
        <strain evidence="1 2">NCTC204</strain>
    </source>
</reference>
<dbReference type="EMBL" id="UGMD01000002">
    <property type="protein sequence ID" value="STU66890.1"/>
    <property type="molecule type" value="Genomic_DNA"/>
</dbReference>
<proteinExistence type="predicted"/>
<organism evidence="1 2">
    <name type="scientific">Klebsiella pneumoniae</name>
    <dbReference type="NCBI Taxonomy" id="573"/>
    <lineage>
        <taxon>Bacteria</taxon>
        <taxon>Pseudomonadati</taxon>
        <taxon>Pseudomonadota</taxon>
        <taxon>Gammaproteobacteria</taxon>
        <taxon>Enterobacterales</taxon>
        <taxon>Enterobacteriaceae</taxon>
        <taxon>Klebsiella/Raoultella group</taxon>
        <taxon>Klebsiella</taxon>
        <taxon>Klebsiella pneumoniae complex</taxon>
    </lineage>
</organism>
<evidence type="ECO:0000313" key="1">
    <source>
        <dbReference type="EMBL" id="STU66890.1"/>
    </source>
</evidence>
<dbReference type="Proteomes" id="UP000255192">
    <property type="component" value="Unassembled WGS sequence"/>
</dbReference>
<evidence type="ECO:0000313" key="2">
    <source>
        <dbReference type="Proteomes" id="UP000255192"/>
    </source>
</evidence>
<dbReference type="Pfam" id="PF00577">
    <property type="entry name" value="Usher"/>
    <property type="match status" value="1"/>
</dbReference>
<dbReference type="AlphaFoldDB" id="A0A377ZCL5"/>